<dbReference type="Pfam" id="PF11329">
    <property type="entry name" value="DUF3131"/>
    <property type="match status" value="1"/>
</dbReference>
<comment type="caution">
    <text evidence="2">The sequence shown here is derived from an EMBL/GenBank/DDBJ whole genome shotgun (WGS) entry which is preliminary data.</text>
</comment>
<organism evidence="2">
    <name type="scientific">Desulfofervidus auxilii</name>
    <dbReference type="NCBI Taxonomy" id="1621989"/>
    <lineage>
        <taxon>Bacteria</taxon>
        <taxon>Pseudomonadati</taxon>
        <taxon>Thermodesulfobacteriota</taxon>
        <taxon>Candidatus Desulfofervidia</taxon>
        <taxon>Candidatus Desulfofervidales</taxon>
        <taxon>Candidatus Desulfofervidaceae</taxon>
        <taxon>Candidatus Desulfofervidus</taxon>
    </lineage>
</organism>
<gene>
    <name evidence="2" type="ORF">ENJ03_02140</name>
</gene>
<dbReference type="Proteomes" id="UP000886268">
    <property type="component" value="Unassembled WGS sequence"/>
</dbReference>
<dbReference type="AlphaFoldDB" id="A0A7V1I422"/>
<name>A0A7V1I422_DESA2</name>
<sequence length="603" mass="68801">MSASKHLLLVLMIIVVICPSFLWGQTLATYLRPGLLLYKIKDYDKAATSWIEVAKRLTSTHSEPWELKIAGQAYVLATIALEKEDNAKAYETWSQAIKCFLDGMSSWEIERQKIAKQVREIKNYLRVSSSARGMPYGMEDKDIFLLELEEATALSKYVGPKPGLRVKKSKEKTISPETAVYHGKPIIVEEKKTSNEKEVSPKNMQLTPLPIHGVIPEEISPQKKLTSPAKKGVPDAEVLKIARTAWQYFEKNYQNTTGFVNGVKEYPFATIWDIASGLAGFIAAEQLGIISKGEFLTKTKRFLSTLSSIPLYNNELPNREYSTKTGKMVDLRERPSNKGSGWSAIDIGRLLIWLKITQKWYPELKEEVLRVVKRWHFNRLKFDKEIHCAFFNGEKELLFQEGRLGYEQYAAMGYKLWGIDVSNALDYRETKETEVLGIKLPYDKRPKSCLTSEPFLLEEMELGGIDGKFRQIAEILYQVQKKRWQEKGILTAVSEDCIDSPPWFIYNCVVLNGAPWLSVAHNLKKGFPEFKSIRAKVALGFWAVYGDDYARLLKEKIEKECASKMGYYAGIYEKGGVNKCLNVNTNAVILEAMLYLKRNKHAF</sequence>
<feature type="domain" description="DUF3131" evidence="1">
    <location>
        <begin position="241"/>
        <end position="598"/>
    </location>
</feature>
<protein>
    <submittedName>
        <fullName evidence="2">DUF3131 domain-containing protein</fullName>
    </submittedName>
</protein>
<proteinExistence type="predicted"/>
<evidence type="ECO:0000313" key="2">
    <source>
        <dbReference type="EMBL" id="HEB74004.1"/>
    </source>
</evidence>
<reference evidence="2" key="1">
    <citation type="journal article" date="2020" name="mSystems">
        <title>Genome- and Community-Level Interaction Insights into Carbon Utilization and Element Cycling Functions of Hydrothermarchaeota in Hydrothermal Sediment.</title>
        <authorList>
            <person name="Zhou Z."/>
            <person name="Liu Y."/>
            <person name="Xu W."/>
            <person name="Pan J."/>
            <person name="Luo Z.H."/>
            <person name="Li M."/>
        </authorList>
    </citation>
    <scope>NUCLEOTIDE SEQUENCE [LARGE SCALE GENOMIC DNA]</scope>
    <source>
        <strain evidence="2">HyVt-45</strain>
    </source>
</reference>
<dbReference type="InterPro" id="IPR021478">
    <property type="entry name" value="DUF3131"/>
</dbReference>
<dbReference type="EMBL" id="DRKW01000123">
    <property type="protein sequence ID" value="HEB74004.1"/>
    <property type="molecule type" value="Genomic_DNA"/>
</dbReference>
<dbReference type="Gene3D" id="1.50.10.140">
    <property type="match status" value="1"/>
</dbReference>
<evidence type="ECO:0000259" key="1">
    <source>
        <dbReference type="Pfam" id="PF11329"/>
    </source>
</evidence>
<accession>A0A7V1I422</accession>